<gene>
    <name evidence="1" type="ORF">PG994_004180</name>
</gene>
<proteinExistence type="predicted"/>
<dbReference type="Proteomes" id="UP001480595">
    <property type="component" value="Unassembled WGS sequence"/>
</dbReference>
<dbReference type="EMBL" id="JAQQWL010000005">
    <property type="protein sequence ID" value="KAK8073281.1"/>
    <property type="molecule type" value="Genomic_DNA"/>
</dbReference>
<reference evidence="1 2" key="1">
    <citation type="submission" date="2023-01" db="EMBL/GenBank/DDBJ databases">
        <title>Analysis of 21 Apiospora genomes using comparative genomics revels a genus with tremendous synthesis potential of carbohydrate active enzymes and secondary metabolites.</title>
        <authorList>
            <person name="Sorensen T."/>
        </authorList>
    </citation>
    <scope>NUCLEOTIDE SEQUENCE [LARGE SCALE GENOMIC DNA]</scope>
    <source>
        <strain evidence="1 2">CBS 135458</strain>
    </source>
</reference>
<keyword evidence="2" id="KW-1185">Reference proteome</keyword>
<protein>
    <submittedName>
        <fullName evidence="1">Uncharacterized protein</fullName>
    </submittedName>
</protein>
<organism evidence="1 2">
    <name type="scientific">Apiospora phragmitis</name>
    <dbReference type="NCBI Taxonomy" id="2905665"/>
    <lineage>
        <taxon>Eukaryota</taxon>
        <taxon>Fungi</taxon>
        <taxon>Dikarya</taxon>
        <taxon>Ascomycota</taxon>
        <taxon>Pezizomycotina</taxon>
        <taxon>Sordariomycetes</taxon>
        <taxon>Xylariomycetidae</taxon>
        <taxon>Amphisphaeriales</taxon>
        <taxon>Apiosporaceae</taxon>
        <taxon>Apiospora</taxon>
    </lineage>
</organism>
<evidence type="ECO:0000313" key="2">
    <source>
        <dbReference type="Proteomes" id="UP001480595"/>
    </source>
</evidence>
<dbReference type="GeneID" id="92088652"/>
<name>A0ABR1VSK0_9PEZI</name>
<evidence type="ECO:0000313" key="1">
    <source>
        <dbReference type="EMBL" id="KAK8073281.1"/>
    </source>
</evidence>
<comment type="caution">
    <text evidence="1">The sequence shown here is derived from an EMBL/GenBank/DDBJ whole genome shotgun (WGS) entry which is preliminary data.</text>
</comment>
<sequence length="132" mass="13856">MPPSVPQTPNPKSKVLYPRVSQFSNQVLARFVSIFLGELHGPVADLVTEALANEAPVAVEPPQVLNHFQSPVLGGTFQGPSPENARTLLEIGVMLEELSHDVAVPTDGSQLQGSPPTSTGGVSVHVGIMGNQ</sequence>
<dbReference type="RefSeq" id="XP_066717756.1">
    <property type="nucleotide sequence ID" value="XM_066855589.1"/>
</dbReference>
<accession>A0ABR1VSK0</accession>